<protein>
    <submittedName>
        <fullName evidence="1">Uncharacterized protein</fullName>
    </submittedName>
</protein>
<reference evidence="1 2" key="1">
    <citation type="journal article" date="2006" name="Science">
        <title>Phytophthora genome sequences uncover evolutionary origins and mechanisms of pathogenesis.</title>
        <authorList>
            <person name="Tyler B.M."/>
            <person name="Tripathy S."/>
            <person name="Zhang X."/>
            <person name="Dehal P."/>
            <person name="Jiang R.H."/>
            <person name="Aerts A."/>
            <person name="Arredondo F.D."/>
            <person name="Baxter L."/>
            <person name="Bensasson D."/>
            <person name="Beynon J.L."/>
            <person name="Chapman J."/>
            <person name="Damasceno C.M."/>
            <person name="Dorrance A.E."/>
            <person name="Dou D."/>
            <person name="Dickerman A.W."/>
            <person name="Dubchak I.L."/>
            <person name="Garbelotto M."/>
            <person name="Gijzen M."/>
            <person name="Gordon S.G."/>
            <person name="Govers F."/>
            <person name="Grunwald N.J."/>
            <person name="Huang W."/>
            <person name="Ivors K.L."/>
            <person name="Jones R.W."/>
            <person name="Kamoun S."/>
            <person name="Krampis K."/>
            <person name="Lamour K.H."/>
            <person name="Lee M.K."/>
            <person name="McDonald W.H."/>
            <person name="Medina M."/>
            <person name="Meijer H.J."/>
            <person name="Nordberg E.K."/>
            <person name="Maclean D.J."/>
            <person name="Ospina-Giraldo M.D."/>
            <person name="Morris P.F."/>
            <person name="Phuntumart V."/>
            <person name="Putnam N.H."/>
            <person name="Rash S."/>
            <person name="Rose J.K."/>
            <person name="Sakihama Y."/>
            <person name="Salamov A.A."/>
            <person name="Savidor A."/>
            <person name="Scheuring C.F."/>
            <person name="Smith B.M."/>
            <person name="Sobral B.W."/>
            <person name="Terry A."/>
            <person name="Torto-Alalibo T.A."/>
            <person name="Win J."/>
            <person name="Xu Z."/>
            <person name="Zhang H."/>
            <person name="Grigoriev I.V."/>
            <person name="Rokhsar D.S."/>
            <person name="Boore J.L."/>
        </authorList>
    </citation>
    <scope>NUCLEOTIDE SEQUENCE [LARGE SCALE GENOMIC DNA]</scope>
    <source>
        <strain evidence="1 2">P6497</strain>
    </source>
</reference>
<evidence type="ECO:0000313" key="1">
    <source>
        <dbReference type="EMBL" id="EGZ13742.1"/>
    </source>
</evidence>
<name>G4ZVB8_PHYSP</name>
<dbReference type="Proteomes" id="UP000002640">
    <property type="component" value="Unassembled WGS sequence"/>
</dbReference>
<organism evidence="1 2">
    <name type="scientific">Phytophthora sojae (strain P6497)</name>
    <name type="common">Soybean stem and root rot agent</name>
    <name type="synonym">Phytophthora megasperma f. sp. glycines</name>
    <dbReference type="NCBI Taxonomy" id="1094619"/>
    <lineage>
        <taxon>Eukaryota</taxon>
        <taxon>Sar</taxon>
        <taxon>Stramenopiles</taxon>
        <taxon>Oomycota</taxon>
        <taxon>Peronosporomycetes</taxon>
        <taxon>Peronosporales</taxon>
        <taxon>Peronosporaceae</taxon>
        <taxon>Phytophthora</taxon>
    </lineage>
</organism>
<dbReference type="KEGG" id="psoj:PHYSODRAFT_249428"/>
<sequence length="102" mass="10925">MEKKSLAHELVRARIAEIALLKKKLDELTEHLEKLLAAQLQIQALVEDREENSYALAAVLGDEGADQGGLTAEDDAVSLDVLLELATVVFIRAGSVAADESG</sequence>
<accession>G4ZVB8</accession>
<dbReference type="EMBL" id="JH159156">
    <property type="protein sequence ID" value="EGZ13742.1"/>
    <property type="molecule type" value="Genomic_DNA"/>
</dbReference>
<dbReference type="InParanoid" id="G4ZVB8"/>
<proteinExistence type="predicted"/>
<gene>
    <name evidence="1" type="ORF">PHYSODRAFT_249428</name>
</gene>
<dbReference type="SMR" id="G4ZVB8"/>
<dbReference type="GeneID" id="20637926"/>
<keyword evidence="2" id="KW-1185">Reference proteome</keyword>
<dbReference type="RefSeq" id="XP_009531171.1">
    <property type="nucleotide sequence ID" value="XM_009532876.1"/>
</dbReference>
<dbReference type="AlphaFoldDB" id="G4ZVB8"/>
<evidence type="ECO:0000313" key="2">
    <source>
        <dbReference type="Proteomes" id="UP000002640"/>
    </source>
</evidence>